<protein>
    <submittedName>
        <fullName evidence="2">Uncharacterized protein</fullName>
    </submittedName>
</protein>
<accession>A0A914R8H4</accession>
<keyword evidence="1" id="KW-1185">Reference proteome</keyword>
<proteinExistence type="predicted"/>
<organism evidence="1 2">
    <name type="scientific">Parascaris equorum</name>
    <name type="common">Equine roundworm</name>
    <dbReference type="NCBI Taxonomy" id="6256"/>
    <lineage>
        <taxon>Eukaryota</taxon>
        <taxon>Metazoa</taxon>
        <taxon>Ecdysozoa</taxon>
        <taxon>Nematoda</taxon>
        <taxon>Chromadorea</taxon>
        <taxon>Rhabditida</taxon>
        <taxon>Spirurina</taxon>
        <taxon>Ascaridomorpha</taxon>
        <taxon>Ascaridoidea</taxon>
        <taxon>Ascarididae</taxon>
        <taxon>Parascaris</taxon>
    </lineage>
</organism>
<dbReference type="AlphaFoldDB" id="A0A914R8H4"/>
<evidence type="ECO:0000313" key="1">
    <source>
        <dbReference type="Proteomes" id="UP000887564"/>
    </source>
</evidence>
<reference evidence="2" key="1">
    <citation type="submission" date="2022-11" db="UniProtKB">
        <authorList>
            <consortium name="WormBaseParasite"/>
        </authorList>
    </citation>
    <scope>IDENTIFICATION</scope>
</reference>
<name>A0A914R8H4_PAREQ</name>
<sequence>MISVNWIISPWIRLINASTIRNQRLVGYVTTASVMEVGSLITYNSGYNRLK</sequence>
<dbReference type="Proteomes" id="UP000887564">
    <property type="component" value="Unplaced"/>
</dbReference>
<dbReference type="WBParaSite" id="PEQ_0000256301-mRNA-1">
    <property type="protein sequence ID" value="PEQ_0000256301-mRNA-1"/>
    <property type="gene ID" value="PEQ_0000256301"/>
</dbReference>
<evidence type="ECO:0000313" key="2">
    <source>
        <dbReference type="WBParaSite" id="PEQ_0000256301-mRNA-1"/>
    </source>
</evidence>